<dbReference type="PROSITE" id="PS00018">
    <property type="entry name" value="EF_HAND_1"/>
    <property type="match status" value="2"/>
</dbReference>
<sequence>MSVFSDSKRLSAILQQMGYSEVLKEYSVMAQNKKEKEEIPGFYISHKTKSENLASIINSWATTQSILKIKEKYPTMEDVDKIEAEFKRMSSTSSFPSLGARGGGGRTLRYPQYLQLREVWDDDLKPILSSSLFIEVGGTSMHTCNYDALIQHLTILARCSEHYSYLQSLDLSRSGYITNDEFKEYVKKYAFQFSFLQYDSENANDNYTSQEELMKLYVEFASQQFLVVLDPLSSGKVMIAKILNDVLFMFFVMVDGWTEERQNPFSLEVLNSFVKDFKNIDFKKTGILEPDSLLYMNRLRFTQAFVNRATETISFNNGVMNFEWYVRFRVAWFSVGEPFANAYFFDAIDIDGDGFITQNEMNYFQREIDKATKELYPEEKNIPPYDFVVSQHFDMCQASDQRISRKMFVEAKSTEGLLRRLCDIRDFTQYELSKDCGCRQLPVPDVFSL</sequence>
<evidence type="ECO:0000256" key="2">
    <source>
        <dbReference type="ARBA" id="ARBA00022490"/>
    </source>
</evidence>
<accession>A0A1J4L3L0</accession>
<dbReference type="GO" id="GO:0000226">
    <property type="term" value="P:microtubule cytoskeleton organization"/>
    <property type="evidence" value="ECO:0007669"/>
    <property type="project" value="TreeGrafter"/>
</dbReference>
<gene>
    <name evidence="5" type="ORF">TRFO_00957</name>
</gene>
<dbReference type="AlphaFoldDB" id="A0A1J4L3L0"/>
<dbReference type="GO" id="GO:0005737">
    <property type="term" value="C:cytoplasm"/>
    <property type="evidence" value="ECO:0007669"/>
    <property type="project" value="UniProtKB-SubCell"/>
</dbReference>
<evidence type="ECO:0000256" key="1">
    <source>
        <dbReference type="ARBA" id="ARBA00004496"/>
    </source>
</evidence>
<dbReference type="Gene3D" id="1.10.238.10">
    <property type="entry name" value="EF-hand"/>
    <property type="match status" value="1"/>
</dbReference>
<keyword evidence="6" id="KW-1185">Reference proteome</keyword>
<reference evidence="5" key="1">
    <citation type="submission" date="2016-10" db="EMBL/GenBank/DDBJ databases">
        <authorList>
            <person name="Benchimol M."/>
            <person name="Almeida L.G."/>
            <person name="Vasconcelos A.T."/>
            <person name="Perreira-Neves A."/>
            <person name="Rosa I.A."/>
            <person name="Tasca T."/>
            <person name="Bogo M.R."/>
            <person name="de Souza W."/>
        </authorList>
    </citation>
    <scope>NUCLEOTIDE SEQUENCE [LARGE SCALE GENOMIC DNA]</scope>
    <source>
        <strain evidence="5">K</strain>
    </source>
</reference>
<comment type="subcellular location">
    <subcellularLocation>
        <location evidence="1">Cytoplasm</location>
    </subcellularLocation>
</comment>
<dbReference type="OrthoDB" id="10265007at2759"/>
<dbReference type="GO" id="GO:0005819">
    <property type="term" value="C:spindle"/>
    <property type="evidence" value="ECO:0007669"/>
    <property type="project" value="TreeGrafter"/>
</dbReference>
<dbReference type="GeneID" id="94824523"/>
<evidence type="ECO:0000313" key="6">
    <source>
        <dbReference type="Proteomes" id="UP000179807"/>
    </source>
</evidence>
<dbReference type="PANTHER" id="PTHR12085">
    <property type="entry name" value="SERINE/THREONINE-PROTEIN PHOSPHATASE 2A REGULATORY SUBUNIT B'' SUBUNIT GAMMA"/>
    <property type="match status" value="1"/>
</dbReference>
<evidence type="ECO:0000256" key="3">
    <source>
        <dbReference type="ARBA" id="ARBA00022837"/>
    </source>
</evidence>
<protein>
    <submittedName>
        <fullName evidence="5">EF hand family protein</fullName>
    </submittedName>
</protein>
<dbReference type="GO" id="GO:0030865">
    <property type="term" value="P:cortical cytoskeleton organization"/>
    <property type="evidence" value="ECO:0007669"/>
    <property type="project" value="TreeGrafter"/>
</dbReference>
<dbReference type="VEuPathDB" id="TrichDB:TRFO_00957"/>
<name>A0A1J4L3L0_9EUKA</name>
<dbReference type="Proteomes" id="UP000179807">
    <property type="component" value="Unassembled WGS sequence"/>
</dbReference>
<dbReference type="PROSITE" id="PS50222">
    <property type="entry name" value="EF_HAND_2"/>
    <property type="match status" value="1"/>
</dbReference>
<dbReference type="Pfam" id="PF13202">
    <property type="entry name" value="EF-hand_5"/>
    <property type="match status" value="1"/>
</dbReference>
<proteinExistence type="predicted"/>
<feature type="domain" description="EF-hand" evidence="4">
    <location>
        <begin position="344"/>
        <end position="371"/>
    </location>
</feature>
<dbReference type="GO" id="GO:0035303">
    <property type="term" value="P:regulation of dephosphorylation"/>
    <property type="evidence" value="ECO:0007669"/>
    <property type="project" value="InterPro"/>
</dbReference>
<dbReference type="PANTHER" id="PTHR12085:SF3">
    <property type="entry name" value="SERINE_THREONINE-PROTEIN PHOSPHATASE 2A REGULATORY SUBUNIT B'' SUBUNIT GAMMA"/>
    <property type="match status" value="1"/>
</dbReference>
<dbReference type="InterPro" id="IPR011992">
    <property type="entry name" value="EF-hand-dom_pair"/>
</dbReference>
<dbReference type="InterPro" id="IPR002048">
    <property type="entry name" value="EF_hand_dom"/>
</dbReference>
<evidence type="ECO:0000313" key="5">
    <source>
        <dbReference type="EMBL" id="OHT17664.1"/>
    </source>
</evidence>
<comment type="caution">
    <text evidence="5">The sequence shown here is derived from an EMBL/GenBank/DDBJ whole genome shotgun (WGS) entry which is preliminary data.</text>
</comment>
<organism evidence="5 6">
    <name type="scientific">Tritrichomonas foetus</name>
    <dbReference type="NCBI Taxonomy" id="1144522"/>
    <lineage>
        <taxon>Eukaryota</taxon>
        <taxon>Metamonada</taxon>
        <taxon>Parabasalia</taxon>
        <taxon>Tritrichomonadida</taxon>
        <taxon>Tritrichomonadidae</taxon>
        <taxon>Tritrichomonas</taxon>
    </lineage>
</organism>
<dbReference type="GO" id="GO:0005509">
    <property type="term" value="F:calcium ion binding"/>
    <property type="evidence" value="ECO:0007669"/>
    <property type="project" value="InterPro"/>
</dbReference>
<evidence type="ECO:0000259" key="4">
    <source>
        <dbReference type="PROSITE" id="PS50222"/>
    </source>
</evidence>
<dbReference type="EMBL" id="MLAK01000001">
    <property type="protein sequence ID" value="OHT17664.1"/>
    <property type="molecule type" value="Genomic_DNA"/>
</dbReference>
<keyword evidence="3" id="KW-0106">Calcium</keyword>
<keyword evidence="2" id="KW-0963">Cytoplasm</keyword>
<dbReference type="InterPro" id="IPR018247">
    <property type="entry name" value="EF_Hand_1_Ca_BS"/>
</dbReference>
<dbReference type="RefSeq" id="XP_068370800.1">
    <property type="nucleotide sequence ID" value="XM_068489819.1"/>
</dbReference>
<dbReference type="InterPro" id="IPR039865">
    <property type="entry name" value="PPP2R3C"/>
</dbReference>
<dbReference type="SUPFAM" id="SSF47473">
    <property type="entry name" value="EF-hand"/>
    <property type="match status" value="1"/>
</dbReference>